<dbReference type="InterPro" id="IPR013319">
    <property type="entry name" value="GH11/12"/>
</dbReference>
<evidence type="ECO:0000256" key="3">
    <source>
        <dbReference type="SAM" id="SignalP"/>
    </source>
</evidence>
<dbReference type="GO" id="GO:0008810">
    <property type="term" value="F:cellulase activity"/>
    <property type="evidence" value="ECO:0007669"/>
    <property type="project" value="InterPro"/>
</dbReference>
<sequence length="332" mass="36031">MLRWLVSALFLALPIGTTIGILLGIQAMNKASGRPPPFSGGDDGNGLPGIGPIKGKDVVQMKCDEAYGIESKPKDGLDFTMNANPWGWKKGEPGNICMSVNLNGNRTYATQFSAPIFNATWQYPRATGTGNNVHAFPNAKVESKKLPVPVGSIRKLEFDVSWYLSLKNDSLAEVTETTGGDVDKNHINANVAIDMFLDTDPTKAAESEKAAYEIMVWFADFGTDAWPIGRDKALPDMGVKARQTIGNTQFELYSGQNTVTKQTVLTWKAATTTNKFKGSLTPLLDAIFALNDASYPKKTDQLGYFAFGQEAYSSDANVTFSVPELAVDFETS</sequence>
<gene>
    <name evidence="4" type="ORF">QQS21_009633</name>
</gene>
<dbReference type="PANTHER" id="PTHR34002:SF9">
    <property type="entry name" value="XYLOGLUCAN-SPECIFIC ENDO-BETA-1,4-GLUCANASE A"/>
    <property type="match status" value="1"/>
</dbReference>
<comment type="caution">
    <text evidence="4">The sequence shown here is derived from an EMBL/GenBank/DDBJ whole genome shotgun (WGS) entry which is preliminary data.</text>
</comment>
<keyword evidence="2" id="KW-0624">Polysaccharide degradation</keyword>
<dbReference type="InterPro" id="IPR002594">
    <property type="entry name" value="GH12"/>
</dbReference>
<dbReference type="EMBL" id="JASWJB010000253">
    <property type="protein sequence ID" value="KAK2592666.1"/>
    <property type="molecule type" value="Genomic_DNA"/>
</dbReference>
<evidence type="ECO:0000256" key="2">
    <source>
        <dbReference type="RuleBase" id="RU361163"/>
    </source>
</evidence>
<evidence type="ECO:0000313" key="5">
    <source>
        <dbReference type="Proteomes" id="UP001251528"/>
    </source>
</evidence>
<dbReference type="Pfam" id="PF01670">
    <property type="entry name" value="Glyco_hydro_12"/>
    <property type="match status" value="1"/>
</dbReference>
<dbReference type="InterPro" id="IPR013320">
    <property type="entry name" value="ConA-like_dom_sf"/>
</dbReference>
<comment type="similarity">
    <text evidence="1 2">Belongs to the glycosyl hydrolase 12 (cellulase H) family.</text>
</comment>
<reference evidence="4" key="1">
    <citation type="submission" date="2023-06" db="EMBL/GenBank/DDBJ databases">
        <title>Conoideocrella luteorostrata (Hypocreales: Clavicipitaceae), a potential biocontrol fungus for elongate hemlock scale in United States Christmas tree production areas.</title>
        <authorList>
            <person name="Barrett H."/>
            <person name="Lovett B."/>
            <person name="Macias A.M."/>
            <person name="Stajich J.E."/>
            <person name="Kasson M.T."/>
        </authorList>
    </citation>
    <scope>NUCLEOTIDE SEQUENCE</scope>
    <source>
        <strain evidence="4">ARSEF 14590</strain>
    </source>
</reference>
<evidence type="ECO:0000256" key="1">
    <source>
        <dbReference type="ARBA" id="ARBA00005519"/>
    </source>
</evidence>
<keyword evidence="2" id="KW-0119">Carbohydrate metabolism</keyword>
<evidence type="ECO:0008006" key="6">
    <source>
        <dbReference type="Google" id="ProtNLM"/>
    </source>
</evidence>
<dbReference type="Gene3D" id="2.60.120.180">
    <property type="match status" value="1"/>
</dbReference>
<dbReference type="GO" id="GO:0000272">
    <property type="term" value="P:polysaccharide catabolic process"/>
    <property type="evidence" value="ECO:0007669"/>
    <property type="project" value="UniProtKB-KW"/>
</dbReference>
<keyword evidence="2" id="KW-0326">Glycosidase</keyword>
<feature type="chain" id="PRO_5042481772" description="Glycoside hydrolase family 12 protein" evidence="3">
    <location>
        <begin position="21"/>
        <end position="332"/>
    </location>
</feature>
<evidence type="ECO:0000313" key="4">
    <source>
        <dbReference type="EMBL" id="KAK2592666.1"/>
    </source>
</evidence>
<dbReference type="SUPFAM" id="SSF49899">
    <property type="entry name" value="Concanavalin A-like lectins/glucanases"/>
    <property type="match status" value="1"/>
</dbReference>
<keyword evidence="2" id="KW-0378">Hydrolase</keyword>
<dbReference type="PANTHER" id="PTHR34002">
    <property type="entry name" value="BLR1656 PROTEIN"/>
    <property type="match status" value="1"/>
</dbReference>
<dbReference type="Proteomes" id="UP001251528">
    <property type="component" value="Unassembled WGS sequence"/>
</dbReference>
<name>A0AAJ0CGM9_9HYPO</name>
<keyword evidence="3" id="KW-0732">Signal</keyword>
<feature type="signal peptide" evidence="3">
    <location>
        <begin position="1"/>
        <end position="20"/>
    </location>
</feature>
<keyword evidence="5" id="KW-1185">Reference proteome</keyword>
<organism evidence="4 5">
    <name type="scientific">Conoideocrella luteorostrata</name>
    <dbReference type="NCBI Taxonomy" id="1105319"/>
    <lineage>
        <taxon>Eukaryota</taxon>
        <taxon>Fungi</taxon>
        <taxon>Dikarya</taxon>
        <taxon>Ascomycota</taxon>
        <taxon>Pezizomycotina</taxon>
        <taxon>Sordariomycetes</taxon>
        <taxon>Hypocreomycetidae</taxon>
        <taxon>Hypocreales</taxon>
        <taxon>Clavicipitaceae</taxon>
        <taxon>Conoideocrella</taxon>
    </lineage>
</organism>
<proteinExistence type="inferred from homology"/>
<accession>A0AAJ0CGM9</accession>
<dbReference type="AlphaFoldDB" id="A0AAJ0CGM9"/>
<protein>
    <recommendedName>
        <fullName evidence="6">Glycoside hydrolase family 12 protein</fullName>
    </recommendedName>
</protein>